<evidence type="ECO:0000256" key="1">
    <source>
        <dbReference type="SAM" id="MobiDB-lite"/>
    </source>
</evidence>
<protein>
    <submittedName>
        <fullName evidence="2">Uncharacterized protein</fullName>
    </submittedName>
</protein>
<dbReference type="EMBL" id="VSRR010142198">
    <property type="protein sequence ID" value="MPD04667.1"/>
    <property type="molecule type" value="Genomic_DNA"/>
</dbReference>
<dbReference type="Proteomes" id="UP000324222">
    <property type="component" value="Unassembled WGS sequence"/>
</dbReference>
<sequence>MLNQILNPFSTRTRFLSYSFCFLVGDFIQIQTLKAAVVQSIMRALGSEGSVSKRKGSNPVHHPSVGWDSSLGATVS</sequence>
<feature type="region of interest" description="Disordered" evidence="1">
    <location>
        <begin position="49"/>
        <end position="76"/>
    </location>
</feature>
<dbReference type="AlphaFoldDB" id="A0A5B7KDE6"/>
<evidence type="ECO:0000313" key="2">
    <source>
        <dbReference type="EMBL" id="MPD04667.1"/>
    </source>
</evidence>
<accession>A0A5B7KDE6</accession>
<name>A0A5B7KDE6_PORTR</name>
<reference evidence="2 3" key="1">
    <citation type="submission" date="2019-05" db="EMBL/GenBank/DDBJ databases">
        <title>Another draft genome of Portunus trituberculatus and its Hox gene families provides insights of decapod evolution.</title>
        <authorList>
            <person name="Jeong J.-H."/>
            <person name="Song I."/>
            <person name="Kim S."/>
            <person name="Choi T."/>
            <person name="Kim D."/>
            <person name="Ryu S."/>
            <person name="Kim W."/>
        </authorList>
    </citation>
    <scope>NUCLEOTIDE SEQUENCE [LARGE SCALE GENOMIC DNA]</scope>
    <source>
        <tissue evidence="2">Muscle</tissue>
    </source>
</reference>
<comment type="caution">
    <text evidence="2">The sequence shown here is derived from an EMBL/GenBank/DDBJ whole genome shotgun (WGS) entry which is preliminary data.</text>
</comment>
<keyword evidence="3" id="KW-1185">Reference proteome</keyword>
<proteinExistence type="predicted"/>
<organism evidence="2 3">
    <name type="scientific">Portunus trituberculatus</name>
    <name type="common">Swimming crab</name>
    <name type="synonym">Neptunus trituberculatus</name>
    <dbReference type="NCBI Taxonomy" id="210409"/>
    <lineage>
        <taxon>Eukaryota</taxon>
        <taxon>Metazoa</taxon>
        <taxon>Ecdysozoa</taxon>
        <taxon>Arthropoda</taxon>
        <taxon>Crustacea</taxon>
        <taxon>Multicrustacea</taxon>
        <taxon>Malacostraca</taxon>
        <taxon>Eumalacostraca</taxon>
        <taxon>Eucarida</taxon>
        <taxon>Decapoda</taxon>
        <taxon>Pleocyemata</taxon>
        <taxon>Brachyura</taxon>
        <taxon>Eubrachyura</taxon>
        <taxon>Portunoidea</taxon>
        <taxon>Portunidae</taxon>
        <taxon>Portuninae</taxon>
        <taxon>Portunus</taxon>
    </lineage>
</organism>
<gene>
    <name evidence="2" type="ORF">E2C01_100365</name>
</gene>
<evidence type="ECO:0000313" key="3">
    <source>
        <dbReference type="Proteomes" id="UP000324222"/>
    </source>
</evidence>